<proteinExistence type="predicted"/>
<keyword evidence="4" id="KW-0472">Membrane</keyword>
<evidence type="ECO:0000256" key="1">
    <source>
        <dbReference type="ARBA" id="ARBA00004665"/>
    </source>
</evidence>
<comment type="pathway">
    <text evidence="1">Purine metabolism; 3',5'-cyclic di-GMP biosynthesis.</text>
</comment>
<reference evidence="6 7" key="1">
    <citation type="submission" date="2021-03" db="EMBL/GenBank/DDBJ databases">
        <title>Five novel Rahnella species.</title>
        <authorList>
            <person name="Brady C."/>
            <person name="Asselin J."/>
            <person name="Beer S."/>
            <person name="Bruberg M.B."/>
            <person name="Crampton B."/>
            <person name="Venter S."/>
            <person name="Arnold D."/>
            <person name="Denman S."/>
        </authorList>
    </citation>
    <scope>NUCLEOTIDE SEQUENCE [LARGE SCALE GENOMIC DNA]</scope>
    <source>
        <strain evidence="6 7">L72c</strain>
    </source>
</reference>
<name>A0ABS6L7R7_9GAMM</name>
<feature type="transmembrane region" description="Helical" evidence="4">
    <location>
        <begin position="128"/>
        <end position="149"/>
    </location>
</feature>
<keyword evidence="4" id="KW-0812">Transmembrane</keyword>
<dbReference type="Pfam" id="PF00990">
    <property type="entry name" value="GGDEF"/>
    <property type="match status" value="1"/>
</dbReference>
<dbReference type="InterPro" id="IPR007894">
    <property type="entry name" value="MASE2"/>
</dbReference>
<dbReference type="NCBIfam" id="TIGR00254">
    <property type="entry name" value="GGDEF"/>
    <property type="match status" value="1"/>
</dbReference>
<comment type="caution">
    <text evidence="6">The sequence shown here is derived from an EMBL/GenBank/DDBJ whole genome shotgun (WGS) entry which is preliminary data.</text>
</comment>
<keyword evidence="4" id="KW-1133">Transmembrane helix</keyword>
<feature type="transmembrane region" description="Helical" evidence="4">
    <location>
        <begin position="155"/>
        <end position="176"/>
    </location>
</feature>
<organism evidence="6 7">
    <name type="scientific">Rahnella perminowiae</name>
    <dbReference type="NCBI Taxonomy" id="2816244"/>
    <lineage>
        <taxon>Bacteria</taxon>
        <taxon>Pseudomonadati</taxon>
        <taxon>Pseudomonadota</taxon>
        <taxon>Gammaproteobacteria</taxon>
        <taxon>Enterobacterales</taxon>
        <taxon>Yersiniaceae</taxon>
        <taxon>Rahnella</taxon>
    </lineage>
</organism>
<dbReference type="EMBL" id="JAFMOU010000072">
    <property type="protein sequence ID" value="MBU9837753.1"/>
    <property type="molecule type" value="Genomic_DNA"/>
</dbReference>
<evidence type="ECO:0000256" key="4">
    <source>
        <dbReference type="SAM" id="Phobius"/>
    </source>
</evidence>
<keyword evidence="7" id="KW-1185">Reference proteome</keyword>
<feature type="domain" description="GGDEF" evidence="5">
    <location>
        <begin position="219"/>
        <end position="350"/>
    </location>
</feature>
<dbReference type="RefSeq" id="WP_217139331.1">
    <property type="nucleotide sequence ID" value="NZ_JAFMOU010000072.1"/>
</dbReference>
<evidence type="ECO:0000256" key="3">
    <source>
        <dbReference type="ARBA" id="ARBA00034247"/>
    </source>
</evidence>
<dbReference type="PANTHER" id="PTHR45138:SF9">
    <property type="entry name" value="DIGUANYLATE CYCLASE DGCM-RELATED"/>
    <property type="match status" value="1"/>
</dbReference>
<dbReference type="InterPro" id="IPR000160">
    <property type="entry name" value="GGDEF_dom"/>
</dbReference>
<evidence type="ECO:0000259" key="5">
    <source>
        <dbReference type="PROSITE" id="PS50887"/>
    </source>
</evidence>
<sequence length="359" mass="40358">MPYYSPGESLVRERSERFLRRMYLMRILGTFLCFFPVFSVLLERNASWIPISLLALNAFVWPHIAMLIAQRSNHPNQAEFRNLAFDAIAGGAWVALMGGCPLPSAIITAILIADRFSAGGWQLLRRAALFYCAGFIICWPLSGMTFYSTVTNRTLWLTLPLSTIYIIAFSAANYSISRKLRDKQHELEKAALMDPFLGLPNRRLLDRRLMLEFERAKHDLSCLMVLGVDDLKMVNDLFGREAGDYVLRSVSAILRQETGQNDFPAILGGDEFVVILPGISEEEAYAVGYRLLLKTSEIRLSQDSGFQCSLSIGVATSRNYDDYNQWLEAAERALVNVKHNGKNSIGSVSRTDVSAQLHL</sequence>
<feature type="transmembrane region" description="Helical" evidence="4">
    <location>
        <begin position="48"/>
        <end position="68"/>
    </location>
</feature>
<evidence type="ECO:0000313" key="6">
    <source>
        <dbReference type="EMBL" id="MBU9837753.1"/>
    </source>
</evidence>
<protein>
    <recommendedName>
        <fullName evidence="2">diguanylate cyclase</fullName>
        <ecNumber evidence="2">2.7.7.65</ecNumber>
    </recommendedName>
</protein>
<dbReference type="InterPro" id="IPR050469">
    <property type="entry name" value="Diguanylate_Cyclase"/>
</dbReference>
<gene>
    <name evidence="6" type="ORF">J1786_23470</name>
</gene>
<dbReference type="Proteomes" id="UP000699865">
    <property type="component" value="Unassembled WGS sequence"/>
</dbReference>
<dbReference type="CDD" id="cd01949">
    <property type="entry name" value="GGDEF"/>
    <property type="match status" value="1"/>
</dbReference>
<feature type="transmembrane region" description="Helical" evidence="4">
    <location>
        <begin position="23"/>
        <end position="42"/>
    </location>
</feature>
<comment type="catalytic activity">
    <reaction evidence="3">
        <text>2 GTP = 3',3'-c-di-GMP + 2 diphosphate</text>
        <dbReference type="Rhea" id="RHEA:24898"/>
        <dbReference type="ChEBI" id="CHEBI:33019"/>
        <dbReference type="ChEBI" id="CHEBI:37565"/>
        <dbReference type="ChEBI" id="CHEBI:58805"/>
        <dbReference type="EC" id="2.7.7.65"/>
    </reaction>
</comment>
<dbReference type="EC" id="2.7.7.65" evidence="2"/>
<dbReference type="Pfam" id="PF05230">
    <property type="entry name" value="MASE2"/>
    <property type="match status" value="1"/>
</dbReference>
<evidence type="ECO:0000313" key="7">
    <source>
        <dbReference type="Proteomes" id="UP000699865"/>
    </source>
</evidence>
<accession>A0ABS6L7R7</accession>
<evidence type="ECO:0000256" key="2">
    <source>
        <dbReference type="ARBA" id="ARBA00012528"/>
    </source>
</evidence>
<dbReference type="SMART" id="SM00267">
    <property type="entry name" value="GGDEF"/>
    <property type="match status" value="1"/>
</dbReference>
<dbReference type="PROSITE" id="PS50887">
    <property type="entry name" value="GGDEF"/>
    <property type="match status" value="1"/>
</dbReference>
<dbReference type="PANTHER" id="PTHR45138">
    <property type="entry name" value="REGULATORY COMPONENTS OF SENSORY TRANSDUCTION SYSTEM"/>
    <property type="match status" value="1"/>
</dbReference>